<keyword evidence="2" id="KW-0808">Transferase</keyword>
<name>A0A5B8LRJ1_9HYPH</name>
<dbReference type="Gene3D" id="3.40.50.2000">
    <property type="entry name" value="Glycogen Phosphorylase B"/>
    <property type="match status" value="2"/>
</dbReference>
<evidence type="ECO:0000259" key="1">
    <source>
        <dbReference type="Pfam" id="PF00534"/>
    </source>
</evidence>
<dbReference type="CDD" id="cd03801">
    <property type="entry name" value="GT4_PimA-like"/>
    <property type="match status" value="1"/>
</dbReference>
<evidence type="ECO:0000313" key="3">
    <source>
        <dbReference type="Proteomes" id="UP000315364"/>
    </source>
</evidence>
<proteinExistence type="predicted"/>
<dbReference type="AlphaFoldDB" id="A0A5B8LRJ1"/>
<dbReference type="Proteomes" id="UP000315364">
    <property type="component" value="Chromosome"/>
</dbReference>
<dbReference type="SUPFAM" id="SSF53756">
    <property type="entry name" value="UDP-Glycosyltransferase/glycogen phosphorylase"/>
    <property type="match status" value="1"/>
</dbReference>
<dbReference type="InterPro" id="IPR001296">
    <property type="entry name" value="Glyco_trans_1"/>
</dbReference>
<keyword evidence="3" id="KW-1185">Reference proteome</keyword>
<dbReference type="Pfam" id="PF00534">
    <property type="entry name" value="Glycos_transf_1"/>
    <property type="match status" value="1"/>
</dbReference>
<organism evidence="2 3">
    <name type="scientific">Devosia ginsengisoli</name>
    <dbReference type="NCBI Taxonomy" id="400770"/>
    <lineage>
        <taxon>Bacteria</taxon>
        <taxon>Pseudomonadati</taxon>
        <taxon>Pseudomonadota</taxon>
        <taxon>Alphaproteobacteria</taxon>
        <taxon>Hyphomicrobiales</taxon>
        <taxon>Devosiaceae</taxon>
        <taxon>Devosia</taxon>
    </lineage>
</organism>
<dbReference type="KEGG" id="dea:FPZ08_08090"/>
<protein>
    <submittedName>
        <fullName evidence="2">Glycosyltransferase family 4 protein</fullName>
    </submittedName>
</protein>
<feature type="domain" description="Glycosyl transferase family 1" evidence="1">
    <location>
        <begin position="200"/>
        <end position="347"/>
    </location>
</feature>
<sequence>MDTPRDNEARIEVFQMARSTEVKAVPLLYAGPFPPPAHGQSLCTQVLAERLAAHGVPLVRIDLNAAGAKPLSRLLSKLGRHLRLAFAAQDASCVYISANSNAGMWLTAAAAGVLRIRGKRLLIHHHAYDHVRRRRASMVALARAAGPRATHIVLGAGMARQLRLNTPEAENTFVLNNAGLVDDTLLGLRSSAAGLCLGHLSNLSGEKGIAEVVDLAIRLNRSGTPARLVVAGPATDEAARAAIARAREALGSAFTCLGPVSGGQKRDFFTRITHFVLPTRYRNEASPLVLLEAMAAGIPCIATDIGCIADDIGAGGGLVIPLADDFVATAARYLSEAHPAPDARARFSELRQAHEAQLSGLIALVAPRHPIPAWQ</sequence>
<accession>A0A5B8LRJ1</accession>
<dbReference type="GO" id="GO:0016757">
    <property type="term" value="F:glycosyltransferase activity"/>
    <property type="evidence" value="ECO:0007669"/>
    <property type="project" value="InterPro"/>
</dbReference>
<dbReference type="PANTHER" id="PTHR12526">
    <property type="entry name" value="GLYCOSYLTRANSFERASE"/>
    <property type="match status" value="1"/>
</dbReference>
<evidence type="ECO:0000313" key="2">
    <source>
        <dbReference type="EMBL" id="QDZ10716.1"/>
    </source>
</evidence>
<gene>
    <name evidence="2" type="ORF">FPZ08_08090</name>
</gene>
<dbReference type="EMBL" id="CP042304">
    <property type="protein sequence ID" value="QDZ10716.1"/>
    <property type="molecule type" value="Genomic_DNA"/>
</dbReference>
<reference evidence="2 3" key="1">
    <citation type="submission" date="2019-07" db="EMBL/GenBank/DDBJ databases">
        <title>Full genome sequence of Devosia sp. Gsoil 520.</title>
        <authorList>
            <person name="Im W.-T."/>
        </authorList>
    </citation>
    <scope>NUCLEOTIDE SEQUENCE [LARGE SCALE GENOMIC DNA]</scope>
    <source>
        <strain evidence="2 3">Gsoil 520</strain>
    </source>
</reference>
<dbReference type="OrthoDB" id="9802525at2"/>